<dbReference type="Gene3D" id="1.10.10.10">
    <property type="entry name" value="Winged helix-like DNA-binding domain superfamily/Winged helix DNA-binding domain"/>
    <property type="match status" value="1"/>
</dbReference>
<dbReference type="SMART" id="SM00345">
    <property type="entry name" value="HTH_GNTR"/>
    <property type="match status" value="1"/>
</dbReference>
<keyword evidence="1" id="KW-0805">Transcription regulation</keyword>
<sequence length="241" mass="27513">MKTSVPLYQHLKNKILKDIQDGKWHIGDKIPSESELAEEMGVSRITVRQAIRDLVSLGYLIRRQGKGTFLVGREQAFAASKLHGFAEELRSHGYAVEIELKGSQITTCPMIVAEFLNVKPSSNVIQIRRLAKVEGSPVFRETSYLVPPPQLNLDTALELRDVYNHVYGFFEQYGVKISFGRQEIYATRAVYEDIQKLSIKSDEPILMIRRVTSDETGTPVEFSEVRYASSRYHFEVKLSRE</sequence>
<dbReference type="CDD" id="cd07377">
    <property type="entry name" value="WHTH_GntR"/>
    <property type="match status" value="1"/>
</dbReference>
<dbReference type="InterPro" id="IPR000524">
    <property type="entry name" value="Tscrpt_reg_HTH_GntR"/>
</dbReference>
<reference evidence="5" key="1">
    <citation type="submission" date="2022-08" db="EMBL/GenBank/DDBJ databases">
        <title>Alicyclobacillus fastidiosus DSM 17978, complete genome.</title>
        <authorList>
            <person name="Wang Q."/>
            <person name="Cai R."/>
            <person name="Wang Z."/>
        </authorList>
    </citation>
    <scope>NUCLEOTIDE SEQUENCE</scope>
    <source>
        <strain evidence="5">DSM 17978</strain>
    </source>
</reference>
<name>A0ABY6ZLF4_9BACL</name>
<evidence type="ECO:0000313" key="5">
    <source>
        <dbReference type="EMBL" id="WAH43413.1"/>
    </source>
</evidence>
<keyword evidence="6" id="KW-1185">Reference proteome</keyword>
<feature type="domain" description="HTH gntR-type" evidence="4">
    <location>
        <begin position="5"/>
        <end position="73"/>
    </location>
</feature>
<dbReference type="SUPFAM" id="SSF46785">
    <property type="entry name" value="Winged helix' DNA-binding domain"/>
    <property type="match status" value="1"/>
</dbReference>
<dbReference type="RefSeq" id="WP_268007293.1">
    <property type="nucleotide sequence ID" value="NZ_BSUT01000001.1"/>
</dbReference>
<dbReference type="Pfam" id="PF07702">
    <property type="entry name" value="UTRA"/>
    <property type="match status" value="1"/>
</dbReference>
<dbReference type="PANTHER" id="PTHR44846">
    <property type="entry name" value="MANNOSYL-D-GLYCERATE TRANSPORT/METABOLISM SYSTEM REPRESSOR MNGR-RELATED"/>
    <property type="match status" value="1"/>
</dbReference>
<organism evidence="5 6">
    <name type="scientific">Alicyclobacillus fastidiosus</name>
    <dbReference type="NCBI Taxonomy" id="392011"/>
    <lineage>
        <taxon>Bacteria</taxon>
        <taxon>Bacillati</taxon>
        <taxon>Bacillota</taxon>
        <taxon>Bacilli</taxon>
        <taxon>Bacillales</taxon>
        <taxon>Alicyclobacillaceae</taxon>
        <taxon>Alicyclobacillus</taxon>
    </lineage>
</organism>
<evidence type="ECO:0000256" key="1">
    <source>
        <dbReference type="ARBA" id="ARBA00023015"/>
    </source>
</evidence>
<dbReference type="SMART" id="SM00866">
    <property type="entry name" value="UTRA"/>
    <property type="match status" value="1"/>
</dbReference>
<dbReference type="PRINTS" id="PR00035">
    <property type="entry name" value="HTHGNTR"/>
</dbReference>
<gene>
    <name evidence="5" type="ORF">NZD89_08510</name>
</gene>
<dbReference type="Proteomes" id="UP001164761">
    <property type="component" value="Chromosome"/>
</dbReference>
<protein>
    <submittedName>
        <fullName evidence="5">GntR family transcriptional regulator</fullName>
    </submittedName>
</protein>
<keyword evidence="3" id="KW-0804">Transcription</keyword>
<dbReference type="PROSITE" id="PS50949">
    <property type="entry name" value="HTH_GNTR"/>
    <property type="match status" value="1"/>
</dbReference>
<evidence type="ECO:0000313" key="6">
    <source>
        <dbReference type="Proteomes" id="UP001164761"/>
    </source>
</evidence>
<dbReference type="PANTHER" id="PTHR44846:SF1">
    <property type="entry name" value="MANNOSYL-D-GLYCERATE TRANSPORT_METABOLISM SYSTEM REPRESSOR MNGR-RELATED"/>
    <property type="match status" value="1"/>
</dbReference>
<evidence type="ECO:0000256" key="3">
    <source>
        <dbReference type="ARBA" id="ARBA00023163"/>
    </source>
</evidence>
<dbReference type="Pfam" id="PF00392">
    <property type="entry name" value="GntR"/>
    <property type="match status" value="1"/>
</dbReference>
<dbReference type="InterPro" id="IPR011663">
    <property type="entry name" value="UTRA"/>
</dbReference>
<dbReference type="Gene3D" id="3.40.1410.10">
    <property type="entry name" value="Chorismate lyase-like"/>
    <property type="match status" value="1"/>
</dbReference>
<dbReference type="InterPro" id="IPR028978">
    <property type="entry name" value="Chorismate_lyase_/UTRA_dom_sf"/>
</dbReference>
<dbReference type="EMBL" id="CP104067">
    <property type="protein sequence ID" value="WAH43413.1"/>
    <property type="molecule type" value="Genomic_DNA"/>
</dbReference>
<dbReference type="InterPro" id="IPR036390">
    <property type="entry name" value="WH_DNA-bd_sf"/>
</dbReference>
<dbReference type="SUPFAM" id="SSF64288">
    <property type="entry name" value="Chorismate lyase-like"/>
    <property type="match status" value="1"/>
</dbReference>
<proteinExistence type="predicted"/>
<evidence type="ECO:0000259" key="4">
    <source>
        <dbReference type="PROSITE" id="PS50949"/>
    </source>
</evidence>
<dbReference type="InterPro" id="IPR036388">
    <property type="entry name" value="WH-like_DNA-bd_sf"/>
</dbReference>
<accession>A0ABY6ZLF4</accession>
<keyword evidence="2" id="KW-0238">DNA-binding</keyword>
<evidence type="ECO:0000256" key="2">
    <source>
        <dbReference type="ARBA" id="ARBA00023125"/>
    </source>
</evidence>
<dbReference type="InterPro" id="IPR050679">
    <property type="entry name" value="Bact_HTH_transcr_reg"/>
</dbReference>